<dbReference type="InterPro" id="IPR052918">
    <property type="entry name" value="Motility_Chemotaxis_Reg"/>
</dbReference>
<feature type="domain" description="Secretion system C-terminal sorting" evidence="2">
    <location>
        <begin position="481"/>
        <end position="556"/>
    </location>
</feature>
<protein>
    <recommendedName>
        <fullName evidence="2">Secretion system C-terminal sorting domain-containing protein</fullName>
    </recommendedName>
</protein>
<evidence type="ECO:0000259" key="2">
    <source>
        <dbReference type="Pfam" id="PF18962"/>
    </source>
</evidence>
<comment type="caution">
    <text evidence="3">The sequence shown here is derived from an EMBL/GenBank/DDBJ whole genome shotgun (WGS) entry which is preliminary data.</text>
</comment>
<dbReference type="SUPFAM" id="SSF50998">
    <property type="entry name" value="Quinoprotein alcohol dehydrogenase-like"/>
    <property type="match status" value="1"/>
</dbReference>
<evidence type="ECO:0000256" key="1">
    <source>
        <dbReference type="SAM" id="SignalP"/>
    </source>
</evidence>
<feature type="signal peptide" evidence="1">
    <location>
        <begin position="1"/>
        <end position="36"/>
    </location>
</feature>
<dbReference type="SUPFAM" id="SSF63829">
    <property type="entry name" value="Calcium-dependent phosphotriesterase"/>
    <property type="match status" value="1"/>
</dbReference>
<evidence type="ECO:0000313" key="4">
    <source>
        <dbReference type="Proteomes" id="UP001500454"/>
    </source>
</evidence>
<keyword evidence="1" id="KW-0732">Signal</keyword>
<proteinExistence type="predicted"/>
<dbReference type="InterPro" id="IPR011047">
    <property type="entry name" value="Quinoprotein_ADH-like_sf"/>
</dbReference>
<evidence type="ECO:0000313" key="3">
    <source>
        <dbReference type="EMBL" id="GAA4382607.1"/>
    </source>
</evidence>
<dbReference type="Proteomes" id="UP001500454">
    <property type="component" value="Unassembled WGS sequence"/>
</dbReference>
<dbReference type="PANTHER" id="PTHR35580:SF1">
    <property type="entry name" value="PHYTASE-LIKE DOMAIN-CONTAINING PROTEIN"/>
    <property type="match status" value="1"/>
</dbReference>
<dbReference type="NCBIfam" id="TIGR04183">
    <property type="entry name" value="Por_Secre_tail"/>
    <property type="match status" value="1"/>
</dbReference>
<dbReference type="EMBL" id="BAABHA010000006">
    <property type="protein sequence ID" value="GAA4382607.1"/>
    <property type="molecule type" value="Genomic_DNA"/>
</dbReference>
<sequence>MCLLAIVKTFTKFEQLARIGRVAALGFMLLAPGWVAAQTATANWQWANRATSTSAADDYSDGSLIKVDGAGNVFNAGSFHGTVTLGGTSLASPGDYDSFVAKYTPTGTVAWVRHLNGSSLETVVYTLEVDASGNSYVGGYYYDGTLVIGTTTLTGGGGFLVKYDPQGNVLWVRETGDICSGVASSSAGELVAFGHFEGTAVFGGTTLTSGPTGSSFLVKYDAQGTALWARQIEGSSNDEGHVDLDAAGNAYIAADFEGTATFGPIILPGNPSDEDAFVAKYDAAGIPQWALRQPIAGSPGREHAWALSTDAAGNTYLVGSTEPATGSDVYWFVTKYMPQGSVSWNYVSGAASESGLLGVTTDAAGNVYVSGGVTGSLSIGGLSVASSGSANTDLALLSFTAQGAPRWAIATGSATGVEAALGLAVDRTDNVYVTGIVQGDAALGPLALPQNSTSEEQFVAKASISAITAAKSLRATEPLQLYPNPARGTNVQLRWSGLADASAELQVHDALGRQVLTLPMPAGRTEAVLPTNSLKRGVYTLRLQTTKSVATGRLVIE</sequence>
<gene>
    <name evidence="3" type="ORF">GCM10023186_23110</name>
</gene>
<accession>A0ABP8J095</accession>
<name>A0ABP8J095_9BACT</name>
<reference evidence="4" key="1">
    <citation type="journal article" date="2019" name="Int. J. Syst. Evol. Microbiol.">
        <title>The Global Catalogue of Microorganisms (GCM) 10K type strain sequencing project: providing services to taxonomists for standard genome sequencing and annotation.</title>
        <authorList>
            <consortium name="The Broad Institute Genomics Platform"/>
            <consortium name="The Broad Institute Genome Sequencing Center for Infectious Disease"/>
            <person name="Wu L."/>
            <person name="Ma J."/>
        </authorList>
    </citation>
    <scope>NUCLEOTIDE SEQUENCE [LARGE SCALE GENOMIC DNA]</scope>
    <source>
        <strain evidence="4">JCM 17924</strain>
    </source>
</reference>
<keyword evidence="4" id="KW-1185">Reference proteome</keyword>
<dbReference type="InterPro" id="IPR026444">
    <property type="entry name" value="Secre_tail"/>
</dbReference>
<organism evidence="3 4">
    <name type="scientific">Hymenobacter koreensis</name>
    <dbReference type="NCBI Taxonomy" id="1084523"/>
    <lineage>
        <taxon>Bacteria</taxon>
        <taxon>Pseudomonadati</taxon>
        <taxon>Bacteroidota</taxon>
        <taxon>Cytophagia</taxon>
        <taxon>Cytophagales</taxon>
        <taxon>Hymenobacteraceae</taxon>
        <taxon>Hymenobacter</taxon>
    </lineage>
</organism>
<feature type="chain" id="PRO_5047477065" description="Secretion system C-terminal sorting domain-containing protein" evidence="1">
    <location>
        <begin position="37"/>
        <end position="557"/>
    </location>
</feature>
<dbReference type="PANTHER" id="PTHR35580">
    <property type="entry name" value="CELL SURFACE GLYCOPROTEIN (S-LAYER PROTEIN)-LIKE PROTEIN"/>
    <property type="match status" value="1"/>
</dbReference>
<dbReference type="Pfam" id="PF18962">
    <property type="entry name" value="Por_Secre_tail"/>
    <property type="match status" value="1"/>
</dbReference>